<dbReference type="CDD" id="cd00093">
    <property type="entry name" value="HTH_XRE"/>
    <property type="match status" value="1"/>
</dbReference>
<evidence type="ECO:0000313" key="1">
    <source>
        <dbReference type="EMBL" id="OGM11011.1"/>
    </source>
</evidence>
<dbReference type="Gene3D" id="1.10.260.40">
    <property type="entry name" value="lambda repressor-like DNA-binding domains"/>
    <property type="match status" value="1"/>
</dbReference>
<organism evidence="1 2">
    <name type="scientific">Candidatus Woesebacteria bacterium RBG_16_34_12</name>
    <dbReference type="NCBI Taxonomy" id="1802480"/>
    <lineage>
        <taxon>Bacteria</taxon>
        <taxon>Candidatus Woeseibacteriota</taxon>
    </lineage>
</organism>
<accession>A0A1F7X7S3</accession>
<dbReference type="GO" id="GO:0003677">
    <property type="term" value="F:DNA binding"/>
    <property type="evidence" value="ECO:0007669"/>
    <property type="project" value="InterPro"/>
</dbReference>
<dbReference type="InterPro" id="IPR010982">
    <property type="entry name" value="Lambda_DNA-bd_dom_sf"/>
</dbReference>
<comment type="caution">
    <text evidence="1">The sequence shown here is derived from an EMBL/GenBank/DDBJ whole genome shotgun (WGS) entry which is preliminary data.</text>
</comment>
<name>A0A1F7X7S3_9BACT</name>
<proteinExistence type="predicted"/>
<dbReference type="EMBL" id="MGFS01000027">
    <property type="protein sequence ID" value="OGM11011.1"/>
    <property type="molecule type" value="Genomic_DNA"/>
</dbReference>
<dbReference type="Proteomes" id="UP000177053">
    <property type="component" value="Unassembled WGS sequence"/>
</dbReference>
<dbReference type="SUPFAM" id="SSF47413">
    <property type="entry name" value="lambda repressor-like DNA-binding domains"/>
    <property type="match status" value="1"/>
</dbReference>
<gene>
    <name evidence="1" type="ORF">A2Z22_04065</name>
</gene>
<protein>
    <submittedName>
        <fullName evidence="1">Uncharacterized protein</fullName>
    </submittedName>
</protein>
<dbReference type="AlphaFoldDB" id="A0A1F7X7S3"/>
<sequence length="138" mass="15591">MFLLQLKNKITIISDMLTELDPGLPGLEESSIEDDQFFEDFLLALLDLRVLHNKTSDEKNAAQAFSRHLRAMRSILGISRAKLAENTGLNHARIIVLESKKIKPYRVTEDDLTRLSKSLGGDNPEDEKECLKLLLNAD</sequence>
<dbReference type="InterPro" id="IPR001387">
    <property type="entry name" value="Cro/C1-type_HTH"/>
</dbReference>
<evidence type="ECO:0000313" key="2">
    <source>
        <dbReference type="Proteomes" id="UP000177053"/>
    </source>
</evidence>
<reference evidence="1 2" key="1">
    <citation type="journal article" date="2016" name="Nat. Commun.">
        <title>Thousands of microbial genomes shed light on interconnected biogeochemical processes in an aquifer system.</title>
        <authorList>
            <person name="Anantharaman K."/>
            <person name="Brown C.T."/>
            <person name="Hug L.A."/>
            <person name="Sharon I."/>
            <person name="Castelle C.J."/>
            <person name="Probst A.J."/>
            <person name="Thomas B.C."/>
            <person name="Singh A."/>
            <person name="Wilkins M.J."/>
            <person name="Karaoz U."/>
            <person name="Brodie E.L."/>
            <person name="Williams K.H."/>
            <person name="Hubbard S.S."/>
            <person name="Banfield J.F."/>
        </authorList>
    </citation>
    <scope>NUCLEOTIDE SEQUENCE [LARGE SCALE GENOMIC DNA]</scope>
</reference>